<keyword evidence="9 11" id="KW-0320">Glycogen biosynthesis</keyword>
<evidence type="ECO:0000256" key="1">
    <source>
        <dbReference type="ARBA" id="ARBA00001478"/>
    </source>
</evidence>
<evidence type="ECO:0000313" key="15">
    <source>
        <dbReference type="Proteomes" id="UP000198773"/>
    </source>
</evidence>
<dbReference type="GO" id="GO:0005978">
    <property type="term" value="P:glycogen biosynthetic process"/>
    <property type="evidence" value="ECO:0007669"/>
    <property type="project" value="UniProtKB-UniRule"/>
</dbReference>
<keyword evidence="8 11" id="KW-0808">Transferase</keyword>
<sequence>MRILMLCSEYEGLIKTGGLADACRGLTKSLVDAGHQVVVLLPKYGSLYELKTQDWQSVYLTLGQRPFGCAVRHLNQDGVSVGLIEHHEFFQRLRPYDDGEHGYADNPLRFAFFCKAALTWCREQGFCPDIIHGHDWQTALAGVYLQQEQAQDDFFANSRFVFTIHNGAYQEVVAASWASQLELSESAEPVNLLQQGILTASKLNTVSSGYRDELLSEPAANGLAALYQQRQADFRGILNGCDYSLWHPAEDPHLVANYDWPDLSGKAACKTWLRQHHQLPDKPVPLYVAVSRITSQKGFDYLLPALAQWLPTTDSQVLIMGTGERQYTEALFALAARFKGQMSFVMGFDEAMAHKIEAGGDFFLMPSLFEPCGLNQIYSLRYGTLPIVRATGGLKDTVVPYPEPDATGLHFGPATAAALVKVLQQADALYQDKPAYLVMQQRGMAQLFSWQQAREQYEALYQAALAEN</sequence>
<feature type="binding site" evidence="11">
    <location>
        <position position="15"/>
    </location>
    <ligand>
        <name>ADP-alpha-D-glucose</name>
        <dbReference type="ChEBI" id="CHEBI:57498"/>
    </ligand>
</feature>
<evidence type="ECO:0000256" key="9">
    <source>
        <dbReference type="ARBA" id="ARBA00023056"/>
    </source>
</evidence>
<evidence type="ECO:0000256" key="8">
    <source>
        <dbReference type="ARBA" id="ARBA00022679"/>
    </source>
</evidence>
<dbReference type="GO" id="GO:0009011">
    <property type="term" value="F:alpha-1,4-glucan glucosyltransferase (ADP-glucose donor) activity"/>
    <property type="evidence" value="ECO:0007669"/>
    <property type="project" value="UniProtKB-UniRule"/>
</dbReference>
<evidence type="ECO:0000256" key="7">
    <source>
        <dbReference type="ARBA" id="ARBA00022676"/>
    </source>
</evidence>
<dbReference type="PANTHER" id="PTHR45825">
    <property type="entry name" value="GRANULE-BOUND STARCH SYNTHASE 1, CHLOROPLASTIC/AMYLOPLASTIC"/>
    <property type="match status" value="1"/>
</dbReference>
<evidence type="ECO:0000256" key="11">
    <source>
        <dbReference type="HAMAP-Rule" id="MF_00484"/>
    </source>
</evidence>
<dbReference type="InterPro" id="IPR011835">
    <property type="entry name" value="GS/SS"/>
</dbReference>
<dbReference type="Gene3D" id="3.40.50.2000">
    <property type="entry name" value="Glycogen Phosphorylase B"/>
    <property type="match status" value="2"/>
</dbReference>
<gene>
    <name evidence="11" type="primary">glgA</name>
    <name evidence="14" type="ORF">SAMN04488051_10286</name>
</gene>
<evidence type="ECO:0000256" key="3">
    <source>
        <dbReference type="ARBA" id="ARBA00004964"/>
    </source>
</evidence>
<dbReference type="CDD" id="cd03791">
    <property type="entry name" value="GT5_Glycogen_synthase_DULL1-like"/>
    <property type="match status" value="1"/>
</dbReference>
<evidence type="ECO:0000256" key="6">
    <source>
        <dbReference type="ARBA" id="ARBA00019935"/>
    </source>
</evidence>
<reference evidence="14 15" key="1">
    <citation type="submission" date="2016-10" db="EMBL/GenBank/DDBJ databases">
        <authorList>
            <person name="de Groot N.N."/>
        </authorList>
    </citation>
    <scope>NUCLEOTIDE SEQUENCE [LARGE SCALE GENOMIC DNA]</scope>
    <source>
        <strain evidence="14 15">CGMCC 1.3430</strain>
    </source>
</reference>
<dbReference type="HAMAP" id="MF_00484">
    <property type="entry name" value="Glycogen_synth"/>
    <property type="match status" value="1"/>
</dbReference>
<comment type="catalytic activity">
    <reaction evidence="1 11">
        <text>[(1-&gt;4)-alpha-D-glucosyl](n) + ADP-alpha-D-glucose = [(1-&gt;4)-alpha-D-glucosyl](n+1) + ADP + H(+)</text>
        <dbReference type="Rhea" id="RHEA:18189"/>
        <dbReference type="Rhea" id="RHEA-COMP:9584"/>
        <dbReference type="Rhea" id="RHEA-COMP:9587"/>
        <dbReference type="ChEBI" id="CHEBI:15378"/>
        <dbReference type="ChEBI" id="CHEBI:15444"/>
        <dbReference type="ChEBI" id="CHEBI:57498"/>
        <dbReference type="ChEBI" id="CHEBI:456216"/>
        <dbReference type="EC" id="2.4.1.21"/>
    </reaction>
</comment>
<organism evidence="14 15">
    <name type="scientific">Alkalimonas amylolytica</name>
    <dbReference type="NCBI Taxonomy" id="152573"/>
    <lineage>
        <taxon>Bacteria</taxon>
        <taxon>Pseudomonadati</taxon>
        <taxon>Pseudomonadota</taxon>
        <taxon>Gammaproteobacteria</taxon>
        <taxon>Alkalimonas</taxon>
    </lineage>
</organism>
<dbReference type="EC" id="2.4.1.21" evidence="5 11"/>
<comment type="pathway">
    <text evidence="3 11">Glycan biosynthesis; glycogen biosynthesis.</text>
</comment>
<name>A0A1H3Z9L1_ALKAM</name>
<dbReference type="GO" id="GO:0005829">
    <property type="term" value="C:cytosol"/>
    <property type="evidence" value="ECO:0007669"/>
    <property type="project" value="TreeGrafter"/>
</dbReference>
<dbReference type="InterPro" id="IPR001296">
    <property type="entry name" value="Glyco_trans_1"/>
</dbReference>
<dbReference type="PANTHER" id="PTHR45825:SF11">
    <property type="entry name" value="ALPHA AMYLASE DOMAIN-CONTAINING PROTEIN"/>
    <property type="match status" value="1"/>
</dbReference>
<feature type="domain" description="Glycosyl transferase family 1" evidence="12">
    <location>
        <begin position="281"/>
        <end position="425"/>
    </location>
</feature>
<proteinExistence type="inferred from homology"/>
<evidence type="ECO:0000256" key="2">
    <source>
        <dbReference type="ARBA" id="ARBA00002764"/>
    </source>
</evidence>
<dbReference type="EMBL" id="FNRM01000002">
    <property type="protein sequence ID" value="SEA20439.1"/>
    <property type="molecule type" value="Genomic_DNA"/>
</dbReference>
<dbReference type="Pfam" id="PF08323">
    <property type="entry name" value="Glyco_transf_5"/>
    <property type="match status" value="1"/>
</dbReference>
<accession>A0A1H3Z9L1</accession>
<dbReference type="RefSeq" id="WP_091339880.1">
    <property type="nucleotide sequence ID" value="NZ_FNRM01000002.1"/>
</dbReference>
<dbReference type="Proteomes" id="UP000198773">
    <property type="component" value="Unassembled WGS sequence"/>
</dbReference>
<dbReference type="Pfam" id="PF00534">
    <property type="entry name" value="Glycos_transf_1"/>
    <property type="match status" value="1"/>
</dbReference>
<comment type="similarity">
    <text evidence="4 11">Belongs to the glycosyltransferase 1 family. Bacterial/plant glycogen synthase subfamily.</text>
</comment>
<dbReference type="UniPathway" id="UPA00164"/>
<evidence type="ECO:0000256" key="4">
    <source>
        <dbReference type="ARBA" id="ARBA00010281"/>
    </source>
</evidence>
<dbReference type="GO" id="GO:0004373">
    <property type="term" value="F:alpha-1,4-glucan glucosyltransferase (UDP-glucose donor) activity"/>
    <property type="evidence" value="ECO:0007669"/>
    <property type="project" value="InterPro"/>
</dbReference>
<evidence type="ECO:0000256" key="5">
    <source>
        <dbReference type="ARBA" id="ARBA00012588"/>
    </source>
</evidence>
<keyword evidence="7 11" id="KW-0328">Glycosyltransferase</keyword>
<evidence type="ECO:0000313" key="14">
    <source>
        <dbReference type="EMBL" id="SEA20439.1"/>
    </source>
</evidence>
<dbReference type="SUPFAM" id="SSF53756">
    <property type="entry name" value="UDP-Glycosyltransferase/glycogen phosphorylase"/>
    <property type="match status" value="1"/>
</dbReference>
<protein>
    <recommendedName>
        <fullName evidence="6 11">Glycogen synthase</fullName>
        <ecNumber evidence="5 11">2.4.1.21</ecNumber>
    </recommendedName>
    <alternativeName>
        <fullName evidence="10 11">Starch [bacterial glycogen] synthase</fullName>
    </alternativeName>
</protein>
<comment type="function">
    <text evidence="2 11">Synthesizes alpha-1,4-glucan chains using ADP-glucose.</text>
</comment>
<dbReference type="STRING" id="152573.SAMN04488051_10286"/>
<dbReference type="NCBIfam" id="TIGR02095">
    <property type="entry name" value="glgA"/>
    <property type="match status" value="1"/>
</dbReference>
<evidence type="ECO:0000256" key="10">
    <source>
        <dbReference type="ARBA" id="ARBA00031722"/>
    </source>
</evidence>
<keyword evidence="15" id="KW-1185">Reference proteome</keyword>
<dbReference type="OrthoDB" id="9808590at2"/>
<evidence type="ECO:0000259" key="12">
    <source>
        <dbReference type="Pfam" id="PF00534"/>
    </source>
</evidence>
<dbReference type="InterPro" id="IPR013534">
    <property type="entry name" value="Starch_synth_cat_dom"/>
</dbReference>
<feature type="domain" description="Starch synthase catalytic" evidence="13">
    <location>
        <begin position="2"/>
        <end position="228"/>
    </location>
</feature>
<dbReference type="AlphaFoldDB" id="A0A1H3Z9L1"/>
<evidence type="ECO:0000259" key="13">
    <source>
        <dbReference type="Pfam" id="PF08323"/>
    </source>
</evidence>